<evidence type="ECO:0000256" key="3">
    <source>
        <dbReference type="ARBA" id="ARBA00022833"/>
    </source>
</evidence>
<feature type="domain" description="THAP-type" evidence="6">
    <location>
        <begin position="1"/>
        <end position="80"/>
    </location>
</feature>
<accession>A0A9D3T265</accession>
<keyword evidence="4 5" id="KW-0238">DNA-binding</keyword>
<dbReference type="Pfam" id="PF12017">
    <property type="entry name" value="Tnp_P_element"/>
    <property type="match status" value="1"/>
</dbReference>
<dbReference type="InterPro" id="IPR006612">
    <property type="entry name" value="THAP_Znf"/>
</dbReference>
<evidence type="ECO:0000256" key="5">
    <source>
        <dbReference type="PROSITE-ProRule" id="PRU00309"/>
    </source>
</evidence>
<name>A0A9D3T265_MEGAT</name>
<evidence type="ECO:0000313" key="8">
    <source>
        <dbReference type="Proteomes" id="UP001046870"/>
    </source>
</evidence>
<dbReference type="AlphaFoldDB" id="A0A9D3T265"/>
<dbReference type="SUPFAM" id="SSF57716">
    <property type="entry name" value="Glucocorticoid receptor-like (DNA-binding domain)"/>
    <property type="match status" value="1"/>
</dbReference>
<dbReference type="PANTHER" id="PTHR47696:SF1">
    <property type="entry name" value="THAP DOMAIN-CONTAINING PROTEIN 2"/>
    <property type="match status" value="1"/>
</dbReference>
<keyword evidence="1" id="KW-0479">Metal-binding</keyword>
<dbReference type="Pfam" id="PF21787">
    <property type="entry name" value="TNP-like_RNaseH_N"/>
    <property type="match status" value="1"/>
</dbReference>
<dbReference type="PROSITE" id="PS50950">
    <property type="entry name" value="ZF_THAP"/>
    <property type="match status" value="1"/>
</dbReference>
<proteinExistence type="predicted"/>
<dbReference type="SMART" id="SM00692">
    <property type="entry name" value="DM3"/>
    <property type="match status" value="1"/>
</dbReference>
<reference evidence="7" key="1">
    <citation type="submission" date="2021-01" db="EMBL/GenBank/DDBJ databases">
        <authorList>
            <person name="Zahm M."/>
            <person name="Roques C."/>
            <person name="Cabau C."/>
            <person name="Klopp C."/>
            <person name="Donnadieu C."/>
            <person name="Jouanno E."/>
            <person name="Lampietro C."/>
            <person name="Louis A."/>
            <person name="Herpin A."/>
            <person name="Echchiki A."/>
            <person name="Berthelot C."/>
            <person name="Parey E."/>
            <person name="Roest-Crollius H."/>
            <person name="Braasch I."/>
            <person name="Postlethwait J."/>
            <person name="Bobe J."/>
            <person name="Montfort J."/>
            <person name="Bouchez O."/>
            <person name="Begum T."/>
            <person name="Mejri S."/>
            <person name="Adams A."/>
            <person name="Chen W.-J."/>
            <person name="Guiguen Y."/>
        </authorList>
    </citation>
    <scope>NUCLEOTIDE SEQUENCE</scope>
    <source>
        <strain evidence="7">YG-15Mar2019-1</strain>
        <tissue evidence="7">Brain</tissue>
    </source>
</reference>
<dbReference type="InterPro" id="IPR026521">
    <property type="entry name" value="THAP2"/>
</dbReference>
<organism evidence="7 8">
    <name type="scientific">Megalops atlanticus</name>
    <name type="common">Tarpon</name>
    <name type="synonym">Clupea gigantea</name>
    <dbReference type="NCBI Taxonomy" id="7932"/>
    <lineage>
        <taxon>Eukaryota</taxon>
        <taxon>Metazoa</taxon>
        <taxon>Chordata</taxon>
        <taxon>Craniata</taxon>
        <taxon>Vertebrata</taxon>
        <taxon>Euteleostomi</taxon>
        <taxon>Actinopterygii</taxon>
        <taxon>Neopterygii</taxon>
        <taxon>Teleostei</taxon>
        <taxon>Elopiformes</taxon>
        <taxon>Megalopidae</taxon>
        <taxon>Megalops</taxon>
    </lineage>
</organism>
<keyword evidence="3" id="KW-0862">Zinc</keyword>
<dbReference type="InterPro" id="IPR048365">
    <property type="entry name" value="TNP-like_RNaseH_N"/>
</dbReference>
<evidence type="ECO:0000256" key="4">
    <source>
        <dbReference type="ARBA" id="ARBA00023125"/>
    </source>
</evidence>
<dbReference type="Pfam" id="PF05485">
    <property type="entry name" value="THAP"/>
    <property type="match status" value="1"/>
</dbReference>
<dbReference type="OrthoDB" id="7312725at2759"/>
<keyword evidence="2 5" id="KW-0863">Zinc-finger</keyword>
<protein>
    <recommendedName>
        <fullName evidence="6">THAP-type domain-containing protein</fullName>
    </recommendedName>
</protein>
<dbReference type="Proteomes" id="UP001046870">
    <property type="component" value="Chromosome 13"/>
</dbReference>
<evidence type="ECO:0000313" key="7">
    <source>
        <dbReference type="EMBL" id="KAG7466045.1"/>
    </source>
</evidence>
<dbReference type="PANTHER" id="PTHR47696">
    <property type="entry name" value="THAP DOMAIN-CONTAINING PROTEIN 2"/>
    <property type="match status" value="1"/>
</dbReference>
<evidence type="ECO:0000256" key="1">
    <source>
        <dbReference type="ARBA" id="ARBA00022723"/>
    </source>
</evidence>
<dbReference type="InterPro" id="IPR021896">
    <property type="entry name" value="THAP9-like_HTH"/>
</dbReference>
<dbReference type="GO" id="GO:0008270">
    <property type="term" value="F:zinc ion binding"/>
    <property type="evidence" value="ECO:0007669"/>
    <property type="project" value="UniProtKB-KW"/>
</dbReference>
<sequence length="403" mass="45750">MPTSCSAYGCTNVRTKDCGVTFHRFPLNKERRAVWIQHVRRVNFVPSLYTFLCSNHFEPSCFDRTGQTVRLREDAVPTIFNFAGRRHREEPCVQEAVSNQVLTDDGPVPAEESGSRVDVYEDHSYCLLSMAAAKEKICALQRLLEAARKKLKMSQQRERRVALRWAEMRDLVSCLRRKKHLPCGSASDAMESALSSMDLKALRKEMKAQARAAAHQRYYSFQARHFCLTLHFHAPEAYRFVARHLRLPRPSVVKGWADVAEGQLFPQEVFGWLGSYPLQDRKLHLRVNGGTIGADPSWDSPDEDGTEPEDSGPCQALAFLLVAVNGNMKLPFGYALCSGLSASDLKDLILRCLLKLHNFGVTICEVMFDELSTNIINSKMPKEELYTMLFDFFISHRTKSHAE</sequence>
<evidence type="ECO:0000256" key="2">
    <source>
        <dbReference type="ARBA" id="ARBA00022771"/>
    </source>
</evidence>
<keyword evidence="8" id="KW-1185">Reference proteome</keyword>
<dbReference type="SMART" id="SM00980">
    <property type="entry name" value="THAP"/>
    <property type="match status" value="1"/>
</dbReference>
<dbReference type="GO" id="GO:0003677">
    <property type="term" value="F:DNA binding"/>
    <property type="evidence" value="ECO:0007669"/>
    <property type="project" value="UniProtKB-UniRule"/>
</dbReference>
<gene>
    <name evidence="7" type="ORF">MATL_G00160660</name>
</gene>
<comment type="caution">
    <text evidence="7">The sequence shown here is derived from an EMBL/GenBank/DDBJ whole genome shotgun (WGS) entry which is preliminary data.</text>
</comment>
<evidence type="ECO:0000259" key="6">
    <source>
        <dbReference type="PROSITE" id="PS50950"/>
    </source>
</evidence>
<dbReference type="EMBL" id="JAFDVH010000013">
    <property type="protein sequence ID" value="KAG7466045.1"/>
    <property type="molecule type" value="Genomic_DNA"/>
</dbReference>